<dbReference type="PANTHER" id="PTHR47240">
    <property type="entry name" value="CHROMO DOMAIN-CONTAINING PROTEIN LHP1"/>
    <property type="match status" value="1"/>
</dbReference>
<dbReference type="PANTHER" id="PTHR47240:SF2">
    <property type="entry name" value="CHROMO DOMAIN-CONTAINING PROTEIN LHP1"/>
    <property type="match status" value="1"/>
</dbReference>
<evidence type="ECO:0000313" key="6">
    <source>
        <dbReference type="Proteomes" id="UP000631114"/>
    </source>
</evidence>
<reference evidence="5 6" key="1">
    <citation type="submission" date="2020-10" db="EMBL/GenBank/DDBJ databases">
        <title>The Coptis chinensis genome and diversification of protoberbering-type alkaloids.</title>
        <authorList>
            <person name="Wang B."/>
            <person name="Shu S."/>
            <person name="Song C."/>
            <person name="Liu Y."/>
        </authorList>
    </citation>
    <scope>NUCLEOTIDE SEQUENCE [LARGE SCALE GENOMIC DNA]</scope>
    <source>
        <strain evidence="5">HL-2020</strain>
        <tissue evidence="5">Leaf</tissue>
    </source>
</reference>
<dbReference type="SMART" id="SM00298">
    <property type="entry name" value="CHROMO"/>
    <property type="match status" value="1"/>
</dbReference>
<keyword evidence="2" id="KW-0539">Nucleus</keyword>
<evidence type="ECO:0000259" key="4">
    <source>
        <dbReference type="PROSITE" id="PS50013"/>
    </source>
</evidence>
<dbReference type="InterPro" id="IPR023779">
    <property type="entry name" value="Chromodomain_CS"/>
</dbReference>
<dbReference type="EMBL" id="JADFTS010000003">
    <property type="protein sequence ID" value="KAF9613185.1"/>
    <property type="molecule type" value="Genomic_DNA"/>
</dbReference>
<dbReference type="SUPFAM" id="SSF54160">
    <property type="entry name" value="Chromo domain-like"/>
    <property type="match status" value="1"/>
</dbReference>
<feature type="compositionally biased region" description="Basic and acidic residues" evidence="3">
    <location>
        <begin position="47"/>
        <end position="61"/>
    </location>
</feature>
<name>A0A835I7W0_9MAGN</name>
<feature type="compositionally biased region" description="Basic and acidic residues" evidence="3">
    <location>
        <begin position="280"/>
        <end position="291"/>
    </location>
</feature>
<evidence type="ECO:0000313" key="5">
    <source>
        <dbReference type="EMBL" id="KAF9613185.1"/>
    </source>
</evidence>
<feature type="domain" description="Chromo" evidence="4">
    <location>
        <begin position="64"/>
        <end position="123"/>
    </location>
</feature>
<dbReference type="GO" id="GO:0005634">
    <property type="term" value="C:nucleus"/>
    <property type="evidence" value="ECO:0007669"/>
    <property type="project" value="UniProtKB-SubCell"/>
</dbReference>
<protein>
    <recommendedName>
        <fullName evidence="4">Chromo domain-containing protein</fullName>
    </recommendedName>
</protein>
<dbReference type="GO" id="GO:0000792">
    <property type="term" value="C:heterochromatin"/>
    <property type="evidence" value="ECO:0007669"/>
    <property type="project" value="UniProtKB-ARBA"/>
</dbReference>
<feature type="region of interest" description="Disordered" evidence="3">
    <location>
        <begin position="115"/>
        <end position="200"/>
    </location>
</feature>
<dbReference type="PRINTS" id="PR00504">
    <property type="entry name" value="CHROMODOMAIN"/>
</dbReference>
<comment type="caution">
    <text evidence="5">The sequence shown here is derived from an EMBL/GenBank/DDBJ whole genome shotgun (WGS) entry which is preliminary data.</text>
</comment>
<comment type="subcellular location">
    <subcellularLocation>
        <location evidence="1">Nucleus</location>
    </subcellularLocation>
</comment>
<dbReference type="SMART" id="SM00300">
    <property type="entry name" value="ChSh"/>
    <property type="match status" value="1"/>
</dbReference>
<dbReference type="InterPro" id="IPR017984">
    <property type="entry name" value="Chromo_dom_subgr"/>
</dbReference>
<feature type="compositionally biased region" description="Basic and acidic residues" evidence="3">
    <location>
        <begin position="164"/>
        <end position="174"/>
    </location>
</feature>
<dbReference type="OrthoDB" id="1918685at2759"/>
<dbReference type="AlphaFoldDB" id="A0A835I7W0"/>
<dbReference type="CDD" id="cd00024">
    <property type="entry name" value="CD_CSD"/>
    <property type="match status" value="1"/>
</dbReference>
<evidence type="ECO:0000256" key="1">
    <source>
        <dbReference type="ARBA" id="ARBA00004123"/>
    </source>
</evidence>
<proteinExistence type="predicted"/>
<dbReference type="InterPro" id="IPR044251">
    <property type="entry name" value="LHP1-like"/>
</dbReference>
<accession>A0A835I7W0</accession>
<dbReference type="PROSITE" id="PS50013">
    <property type="entry name" value="CHROMO_2"/>
    <property type="match status" value="1"/>
</dbReference>
<dbReference type="InterPro" id="IPR000953">
    <property type="entry name" value="Chromo/chromo_shadow_dom"/>
</dbReference>
<dbReference type="InterPro" id="IPR016197">
    <property type="entry name" value="Chromo-like_dom_sf"/>
</dbReference>
<feature type="compositionally biased region" description="Basic residues" evidence="3">
    <location>
        <begin position="116"/>
        <end position="125"/>
    </location>
</feature>
<feature type="compositionally biased region" description="Acidic residues" evidence="3">
    <location>
        <begin position="28"/>
        <end position="46"/>
    </location>
</feature>
<gene>
    <name evidence="5" type="ORF">IFM89_005956</name>
</gene>
<keyword evidence="6" id="KW-1185">Reference proteome</keyword>
<organism evidence="5 6">
    <name type="scientific">Coptis chinensis</name>
    <dbReference type="NCBI Taxonomy" id="261450"/>
    <lineage>
        <taxon>Eukaryota</taxon>
        <taxon>Viridiplantae</taxon>
        <taxon>Streptophyta</taxon>
        <taxon>Embryophyta</taxon>
        <taxon>Tracheophyta</taxon>
        <taxon>Spermatophyta</taxon>
        <taxon>Magnoliopsida</taxon>
        <taxon>Ranunculales</taxon>
        <taxon>Ranunculaceae</taxon>
        <taxon>Coptidoideae</taxon>
        <taxon>Coptis</taxon>
    </lineage>
</organism>
<feature type="compositionally biased region" description="Basic and acidic residues" evidence="3">
    <location>
        <begin position="336"/>
        <end position="345"/>
    </location>
</feature>
<dbReference type="GO" id="GO:0031507">
    <property type="term" value="P:heterochromatin formation"/>
    <property type="evidence" value="ECO:0007669"/>
    <property type="project" value="InterPro"/>
</dbReference>
<evidence type="ECO:0000256" key="2">
    <source>
        <dbReference type="ARBA" id="ARBA00023242"/>
    </source>
</evidence>
<evidence type="ECO:0000256" key="3">
    <source>
        <dbReference type="SAM" id="MobiDB-lite"/>
    </source>
</evidence>
<dbReference type="Proteomes" id="UP000631114">
    <property type="component" value="Unassembled WGS sequence"/>
</dbReference>
<dbReference type="Pfam" id="PF00385">
    <property type="entry name" value="Chromo"/>
    <property type="match status" value="1"/>
</dbReference>
<feature type="region of interest" description="Disordered" evidence="3">
    <location>
        <begin position="1"/>
        <end position="63"/>
    </location>
</feature>
<dbReference type="InterPro" id="IPR023780">
    <property type="entry name" value="Chromo_domain"/>
</dbReference>
<feature type="region of interest" description="Disordered" evidence="3">
    <location>
        <begin position="265"/>
        <end position="345"/>
    </location>
</feature>
<sequence length="415" mass="45795">MKGGSASKKNEETPPQSPERSQPAMTSQEEEEEEEEEVYEDDDVETEEKIQVEEKPPKLDDGFYEIEDVRRKRIRKGKVQYLIKWRGWPEAANTWEPVENLLSCIDIIDAFERTSSKSRKRKRKQGNSIPQPKKKQQRSVSTSPSAKVNYNKFTHLGFTSPHPIPHDGVEEGKSAESSGNVDRELSYGNVGPNNAGHVGKELCYSNRGPNYAGDVDKEMDYAHAGTTDHLAENGDTHICLEKSQSEEVNVADPHSGELNGVLTHRLDDGNFSIQVPDTRSSGKDGDADEQSKSGFPGNVQSSRSIGAKGGSLGSAFGSGHQSQAPVGEDADSSGDNARDGDRLEDAVDPSTIVKIIRPLSYLTSISNNVQDVSVTFQALRFDGRETVVDNKFLKANNPLMLINFYEQHVRYSPPT</sequence>
<feature type="compositionally biased region" description="Polar residues" evidence="3">
    <location>
        <begin position="138"/>
        <end position="152"/>
    </location>
</feature>
<dbReference type="PROSITE" id="PS00598">
    <property type="entry name" value="CHROMO_1"/>
    <property type="match status" value="1"/>
</dbReference>
<dbReference type="InterPro" id="IPR008251">
    <property type="entry name" value="Chromo_shadow_dom"/>
</dbReference>
<dbReference type="Gene3D" id="2.40.50.40">
    <property type="match status" value="1"/>
</dbReference>
<feature type="compositionally biased region" description="Polar residues" evidence="3">
    <location>
        <begin position="18"/>
        <end position="27"/>
    </location>
</feature>